<dbReference type="GO" id="GO:0016579">
    <property type="term" value="P:protein deubiquitination"/>
    <property type="evidence" value="ECO:0007669"/>
    <property type="project" value="InterPro"/>
</dbReference>
<dbReference type="EMBL" id="CAJNDS010000472">
    <property type="protein sequence ID" value="CAE7209582.1"/>
    <property type="molecule type" value="Genomic_DNA"/>
</dbReference>
<sequence>MQIALLMRVLDLQVDVYSEARLQACVTVDQARRLLQHPAEAVSSDQVPLLQLSCHMCGEAVVDVQSWRRRYRTKHPDSYKIFEALSSQHLGTIDLGRPCPFCQTEYQKTPKVHVAKCLPLLQVAQIAALWGSQTALSTAPTPFGGVPKKQRRAEPPNPKRQPKPNKRERATPDLDEETEEEELQQDRPNKSLQKLLVQMILRHEFSLQMLEADRTFCLYFLTKDSTVLPQLHKTSLDWKEKHEQGLSGGHTVGGVTPSARTRQAKQIGGGSQEGQQTLNCFFGLGANKPSALGPQGGRSHWHEGIVLINRHNQCYLNSTALHISNIRAHVSSQVGEIDALHQVPTTDHQIDLFQQEGWKALLKKWKKPRQQHDVTELLHFISSALQGPAMEGEWAINRPTLSSPMRLLDHSPTSPYIKMNFDGDMELQEVINGWKGSTRVTALISAPEILLISLACFQFSGNRVRKKRNRIQLQRRVVMPVFDARTARRSLTATAGGPRARPKQARATHDAHYSLIGGIIHIGDLAHTGHYRAFEIAPKTGMPDGTEDAISAADITIHDDNRRPAVATRAQLNQIHNNAYVIALRKS</sequence>
<name>A0A812JMS6_9DINO</name>
<evidence type="ECO:0000256" key="1">
    <source>
        <dbReference type="SAM" id="MobiDB-lite"/>
    </source>
</evidence>
<dbReference type="InterPro" id="IPR001394">
    <property type="entry name" value="Peptidase_C19_UCH"/>
</dbReference>
<accession>A0A812JMS6</accession>
<feature type="region of interest" description="Disordered" evidence="1">
    <location>
        <begin position="140"/>
        <end position="187"/>
    </location>
</feature>
<dbReference type="AlphaFoldDB" id="A0A812JMS6"/>
<dbReference type="CDD" id="cd02257">
    <property type="entry name" value="Peptidase_C19"/>
    <property type="match status" value="1"/>
</dbReference>
<dbReference type="PANTHER" id="PTHR24006:SF827">
    <property type="entry name" value="UBIQUITIN CARBOXYL-TERMINAL HYDROLASE 34"/>
    <property type="match status" value="1"/>
</dbReference>
<protein>
    <recommendedName>
        <fullName evidence="2">Peptidase C19 ubiquitin carboxyl-terminal hydrolase domain-containing protein</fullName>
    </recommendedName>
</protein>
<comment type="caution">
    <text evidence="3">The sequence shown here is derived from an EMBL/GenBank/DDBJ whole genome shotgun (WGS) entry which is preliminary data.</text>
</comment>
<dbReference type="GO" id="GO:0005634">
    <property type="term" value="C:nucleus"/>
    <property type="evidence" value="ECO:0007669"/>
    <property type="project" value="TreeGrafter"/>
</dbReference>
<evidence type="ECO:0000259" key="2">
    <source>
        <dbReference type="Pfam" id="PF00443"/>
    </source>
</evidence>
<evidence type="ECO:0000313" key="3">
    <source>
        <dbReference type="EMBL" id="CAE7209582.1"/>
    </source>
</evidence>
<dbReference type="InterPro" id="IPR050164">
    <property type="entry name" value="Peptidase_C19"/>
</dbReference>
<dbReference type="GO" id="GO:0005829">
    <property type="term" value="C:cytosol"/>
    <property type="evidence" value="ECO:0007669"/>
    <property type="project" value="TreeGrafter"/>
</dbReference>
<dbReference type="Proteomes" id="UP000604046">
    <property type="component" value="Unassembled WGS sequence"/>
</dbReference>
<proteinExistence type="predicted"/>
<dbReference type="Gene3D" id="3.90.70.10">
    <property type="entry name" value="Cysteine proteinases"/>
    <property type="match status" value="1"/>
</dbReference>
<organism evidence="3 4">
    <name type="scientific">Symbiodinium natans</name>
    <dbReference type="NCBI Taxonomy" id="878477"/>
    <lineage>
        <taxon>Eukaryota</taxon>
        <taxon>Sar</taxon>
        <taxon>Alveolata</taxon>
        <taxon>Dinophyceae</taxon>
        <taxon>Suessiales</taxon>
        <taxon>Symbiodiniaceae</taxon>
        <taxon>Symbiodinium</taxon>
    </lineage>
</organism>
<dbReference type="SUPFAM" id="SSF54001">
    <property type="entry name" value="Cysteine proteinases"/>
    <property type="match status" value="1"/>
</dbReference>
<dbReference type="PANTHER" id="PTHR24006">
    <property type="entry name" value="UBIQUITIN CARBOXYL-TERMINAL HYDROLASE"/>
    <property type="match status" value="1"/>
</dbReference>
<feature type="domain" description="Peptidase C19 ubiquitin carboxyl-terminal hydrolase" evidence="2">
    <location>
        <begin position="307"/>
        <end position="537"/>
    </location>
</feature>
<reference evidence="3" key="1">
    <citation type="submission" date="2021-02" db="EMBL/GenBank/DDBJ databases">
        <authorList>
            <person name="Dougan E. K."/>
            <person name="Rhodes N."/>
            <person name="Thang M."/>
            <person name="Chan C."/>
        </authorList>
    </citation>
    <scope>NUCLEOTIDE SEQUENCE</scope>
</reference>
<dbReference type="GO" id="GO:0004843">
    <property type="term" value="F:cysteine-type deubiquitinase activity"/>
    <property type="evidence" value="ECO:0007669"/>
    <property type="project" value="InterPro"/>
</dbReference>
<feature type="compositionally biased region" description="Acidic residues" evidence="1">
    <location>
        <begin position="173"/>
        <end position="183"/>
    </location>
</feature>
<dbReference type="Pfam" id="PF00443">
    <property type="entry name" value="UCH"/>
    <property type="match status" value="1"/>
</dbReference>
<keyword evidence="4" id="KW-1185">Reference proteome</keyword>
<dbReference type="InterPro" id="IPR038765">
    <property type="entry name" value="Papain-like_cys_pep_sf"/>
</dbReference>
<gene>
    <name evidence="3" type="ORF">SNAT2548_LOCUS6928</name>
</gene>
<evidence type="ECO:0000313" key="4">
    <source>
        <dbReference type="Proteomes" id="UP000604046"/>
    </source>
</evidence>